<name>A0A7I9WPZ3_9MYCO</name>
<comment type="caution">
    <text evidence="2">The sequence shown here is derived from an EMBL/GenBank/DDBJ whole genome shotgun (WGS) entry which is preliminary data.</text>
</comment>
<dbReference type="Proteomes" id="UP000465241">
    <property type="component" value="Unassembled WGS sequence"/>
</dbReference>
<reference evidence="2 3" key="1">
    <citation type="journal article" date="2019" name="Emerg. Microbes Infect.">
        <title>Comprehensive subspecies identification of 175 nontuberculous mycobacteria species based on 7547 genomic profiles.</title>
        <authorList>
            <person name="Matsumoto Y."/>
            <person name="Kinjo T."/>
            <person name="Motooka D."/>
            <person name="Nabeya D."/>
            <person name="Jung N."/>
            <person name="Uechi K."/>
            <person name="Horii T."/>
            <person name="Iida T."/>
            <person name="Fujita J."/>
            <person name="Nakamura S."/>
        </authorList>
    </citation>
    <scope>NUCLEOTIDE SEQUENCE [LARGE SCALE GENOMIC DNA]</scope>
    <source>
        <strain evidence="2 3">JCM 13392</strain>
    </source>
</reference>
<feature type="compositionally biased region" description="Low complexity" evidence="1">
    <location>
        <begin position="59"/>
        <end position="109"/>
    </location>
</feature>
<feature type="compositionally biased region" description="Low complexity" evidence="1">
    <location>
        <begin position="195"/>
        <end position="204"/>
    </location>
</feature>
<feature type="compositionally biased region" description="Acidic residues" evidence="1">
    <location>
        <begin position="166"/>
        <end position="179"/>
    </location>
</feature>
<feature type="compositionally biased region" description="Acidic residues" evidence="1">
    <location>
        <begin position="130"/>
        <end position="156"/>
    </location>
</feature>
<dbReference type="EMBL" id="BLKT01000003">
    <property type="protein sequence ID" value="GFG59346.1"/>
    <property type="molecule type" value="Genomic_DNA"/>
</dbReference>
<protein>
    <submittedName>
        <fullName evidence="2">Uncharacterized protein</fullName>
    </submittedName>
</protein>
<dbReference type="RefSeq" id="WP_193489890.1">
    <property type="nucleotide sequence ID" value="NZ_BAAAMC010000004.1"/>
</dbReference>
<sequence>MHNVSVSEIHAVGSDPASSSDGQRTAPRRNTAGRMKRAGGYGSLTVSAWLLTAVATGHGVAAADDSPSSSSSATSSSETRSTPDSDSGSTTSSSSGSGTPASAADAAESASERDEESDTPGAATESSVSDPEEARDGDETEDEATSDDTDAPDVPEESSAPVAPEATEDPETPEAEEAELPTSSEDSAPHAGPVSSGSSGGSDRSSTRDDRVESTPAKPVSSIVTARPKPTDDSVGAESKELGVTTSSDTAPTAAVQSAVTPNAMTAVQQSTPATVRNLPRPIEMITSAVNAVVSAIFSPLMTSLPEAPAGQNPFAWAVLAFVRRNFFNQAPTITSINIGKQQADGTISGYIDAVDPDELGKTVDITANVYAAPAQPRVPEPGCECATIDGFQGLPFTNAASLGTAPGSTWSAPDAVDNTCVYIGADGRVTYTGTETGEVTIAGLGTGDVTLVFEGLLLSATEERSVAQLQSHLGTGDLKGVKGTVISQSTLDATGAATGVLTGEVVRPELRYKIVKQAAHGTVVLDEISGQFTYTPDSAFADQGGDDSFQIVVTDNRLNLSKLFDRHNGDPVKTVNLSVAGSAAAANTQV</sequence>
<evidence type="ECO:0000256" key="1">
    <source>
        <dbReference type="SAM" id="MobiDB-lite"/>
    </source>
</evidence>
<evidence type="ECO:0000313" key="3">
    <source>
        <dbReference type="Proteomes" id="UP000465241"/>
    </source>
</evidence>
<gene>
    <name evidence="2" type="ORF">MMUR_34820</name>
</gene>
<evidence type="ECO:0000313" key="2">
    <source>
        <dbReference type="EMBL" id="GFG59346.1"/>
    </source>
</evidence>
<dbReference type="AlphaFoldDB" id="A0A7I9WPZ3"/>
<feature type="region of interest" description="Disordered" evidence="1">
    <location>
        <begin position="59"/>
        <end position="253"/>
    </location>
</feature>
<feature type="region of interest" description="Disordered" evidence="1">
    <location>
        <begin position="1"/>
        <end position="39"/>
    </location>
</feature>
<proteinExistence type="predicted"/>
<organism evidence="2 3">
    <name type="scientific">Mycolicibacterium murale</name>
    <dbReference type="NCBI Taxonomy" id="182220"/>
    <lineage>
        <taxon>Bacteria</taxon>
        <taxon>Bacillati</taxon>
        <taxon>Actinomycetota</taxon>
        <taxon>Actinomycetes</taxon>
        <taxon>Mycobacteriales</taxon>
        <taxon>Mycobacteriaceae</taxon>
        <taxon>Mycolicibacterium</taxon>
    </lineage>
</organism>
<keyword evidence="3" id="KW-1185">Reference proteome</keyword>
<feature type="compositionally biased region" description="Polar residues" evidence="1">
    <location>
        <begin position="244"/>
        <end position="253"/>
    </location>
</feature>
<accession>A0A7I9WPZ3</accession>